<gene>
    <name evidence="2" type="ORF">OPV22_033028</name>
</gene>
<accession>A0AAV8PX25</accession>
<feature type="compositionally biased region" description="Pro residues" evidence="1">
    <location>
        <begin position="24"/>
        <end position="45"/>
    </location>
</feature>
<proteinExistence type="predicted"/>
<dbReference type="Proteomes" id="UP001222027">
    <property type="component" value="Unassembled WGS sequence"/>
</dbReference>
<reference evidence="2 3" key="1">
    <citation type="submission" date="2022-12" db="EMBL/GenBank/DDBJ databases">
        <title>Chromosome-scale assembly of the Ensete ventricosum genome.</title>
        <authorList>
            <person name="Dussert Y."/>
            <person name="Stocks J."/>
            <person name="Wendawek A."/>
            <person name="Woldeyes F."/>
            <person name="Nichols R.A."/>
            <person name="Borrell J.S."/>
        </authorList>
    </citation>
    <scope>NUCLEOTIDE SEQUENCE [LARGE SCALE GENOMIC DNA]</scope>
    <source>
        <strain evidence="3">cv. Maze</strain>
        <tissue evidence="2">Seeds</tissue>
    </source>
</reference>
<feature type="compositionally biased region" description="Low complexity" evidence="1">
    <location>
        <begin position="10"/>
        <end position="23"/>
    </location>
</feature>
<organism evidence="2 3">
    <name type="scientific">Ensete ventricosum</name>
    <name type="common">Abyssinian banana</name>
    <name type="synonym">Musa ensete</name>
    <dbReference type="NCBI Taxonomy" id="4639"/>
    <lineage>
        <taxon>Eukaryota</taxon>
        <taxon>Viridiplantae</taxon>
        <taxon>Streptophyta</taxon>
        <taxon>Embryophyta</taxon>
        <taxon>Tracheophyta</taxon>
        <taxon>Spermatophyta</taxon>
        <taxon>Magnoliopsida</taxon>
        <taxon>Liliopsida</taxon>
        <taxon>Zingiberales</taxon>
        <taxon>Musaceae</taxon>
        <taxon>Ensete</taxon>
    </lineage>
</organism>
<dbReference type="EMBL" id="JAQQAF010000009">
    <property type="protein sequence ID" value="KAJ8460102.1"/>
    <property type="molecule type" value="Genomic_DNA"/>
</dbReference>
<feature type="compositionally biased region" description="Basic residues" evidence="1">
    <location>
        <begin position="67"/>
        <end position="79"/>
    </location>
</feature>
<keyword evidence="3" id="KW-1185">Reference proteome</keyword>
<name>A0AAV8PX25_ENSVE</name>
<protein>
    <submittedName>
        <fullName evidence="2">Uncharacterized protein</fullName>
    </submittedName>
</protein>
<evidence type="ECO:0000256" key="1">
    <source>
        <dbReference type="SAM" id="MobiDB-lite"/>
    </source>
</evidence>
<evidence type="ECO:0000313" key="2">
    <source>
        <dbReference type="EMBL" id="KAJ8460102.1"/>
    </source>
</evidence>
<feature type="region of interest" description="Disordered" evidence="1">
    <location>
        <begin position="1"/>
        <end position="82"/>
    </location>
</feature>
<sequence>MKVHLAAPKSTQRSQPRARSRPTPTRPPSPSPAVWPSSLAPPPRLPRSQLRLNAAQINSASPNSPRPQRRRRPCRRLRPLRSSMPPHILVPGAGVGYARFPVLADTGVDAWDAIFGVNARSNDIGFDAAHWYYYHQVCAGATSNQQIKLAARKDCTCTEVIKSSLVSSGSLVFQLPLRFKMRHMLHLRIYQSIKKSERTSNGMVDCCIEKRNFSLETFPADDS</sequence>
<evidence type="ECO:0000313" key="3">
    <source>
        <dbReference type="Proteomes" id="UP001222027"/>
    </source>
</evidence>
<comment type="caution">
    <text evidence="2">The sequence shown here is derived from an EMBL/GenBank/DDBJ whole genome shotgun (WGS) entry which is preliminary data.</text>
</comment>
<dbReference type="AlphaFoldDB" id="A0AAV8PX25"/>